<feature type="region of interest" description="Disordered" evidence="1">
    <location>
        <begin position="52"/>
        <end position="82"/>
    </location>
</feature>
<proteinExistence type="predicted"/>
<evidence type="ECO:0000313" key="2">
    <source>
        <dbReference type="EMBL" id="KAK8059163.1"/>
    </source>
</evidence>
<name>A0ABR1UMP3_9PEZI</name>
<protein>
    <submittedName>
        <fullName evidence="2">Uncharacterized protein</fullName>
    </submittedName>
</protein>
<accession>A0ABR1UMP3</accession>
<evidence type="ECO:0000256" key="1">
    <source>
        <dbReference type="SAM" id="MobiDB-lite"/>
    </source>
</evidence>
<comment type="caution">
    <text evidence="2">The sequence shown here is derived from an EMBL/GenBank/DDBJ whole genome shotgun (WGS) entry which is preliminary data.</text>
</comment>
<feature type="region of interest" description="Disordered" evidence="1">
    <location>
        <begin position="1"/>
        <end position="39"/>
    </location>
</feature>
<feature type="compositionally biased region" description="Low complexity" evidence="1">
    <location>
        <begin position="17"/>
        <end position="35"/>
    </location>
</feature>
<reference evidence="2 3" key="1">
    <citation type="submission" date="2023-01" db="EMBL/GenBank/DDBJ databases">
        <title>Analysis of 21 Apiospora genomes using comparative genomics revels a genus with tremendous synthesis potential of carbohydrate active enzymes and secondary metabolites.</title>
        <authorList>
            <person name="Sorensen T."/>
        </authorList>
    </citation>
    <scope>NUCLEOTIDE SEQUENCE [LARGE SCALE GENOMIC DNA]</scope>
    <source>
        <strain evidence="2 3">CBS 83171</strain>
    </source>
</reference>
<organism evidence="2 3">
    <name type="scientific">Apiospora saccharicola</name>
    <dbReference type="NCBI Taxonomy" id="335842"/>
    <lineage>
        <taxon>Eukaryota</taxon>
        <taxon>Fungi</taxon>
        <taxon>Dikarya</taxon>
        <taxon>Ascomycota</taxon>
        <taxon>Pezizomycotina</taxon>
        <taxon>Sordariomycetes</taxon>
        <taxon>Xylariomycetidae</taxon>
        <taxon>Amphisphaeriales</taxon>
        <taxon>Apiosporaceae</taxon>
        <taxon>Apiospora</taxon>
    </lineage>
</organism>
<keyword evidence="3" id="KW-1185">Reference proteome</keyword>
<evidence type="ECO:0000313" key="3">
    <source>
        <dbReference type="Proteomes" id="UP001446871"/>
    </source>
</evidence>
<dbReference type="EMBL" id="JAQQWM010000006">
    <property type="protein sequence ID" value="KAK8059163.1"/>
    <property type="molecule type" value="Genomic_DNA"/>
</dbReference>
<feature type="compositionally biased region" description="Polar residues" evidence="1">
    <location>
        <begin position="73"/>
        <end position="82"/>
    </location>
</feature>
<sequence>MSSAPRAETRSQANVNSPQAPSGRSPSSGSNTCSSRSRHRFCQLHPTLISSRTHRRFGNRRNEAQVELHSPLIPSTTYSQSS</sequence>
<gene>
    <name evidence="2" type="ORF">PG996_009093</name>
</gene>
<dbReference type="Proteomes" id="UP001446871">
    <property type="component" value="Unassembled WGS sequence"/>
</dbReference>